<dbReference type="Pfam" id="PF00629">
    <property type="entry name" value="MAM"/>
    <property type="match status" value="1"/>
</dbReference>
<protein>
    <recommendedName>
        <fullName evidence="7">Metalloendopeptidase</fullName>
        <ecNumber evidence="7">3.4.24.-</ecNumber>
    </recommendedName>
</protein>
<feature type="transmembrane region" description="Helical" evidence="8">
    <location>
        <begin position="907"/>
        <end position="929"/>
    </location>
</feature>
<dbReference type="AlphaFoldDB" id="Q4RF33"/>
<dbReference type="GO" id="GO:0006508">
    <property type="term" value="P:proteolysis"/>
    <property type="evidence" value="ECO:0007669"/>
    <property type="project" value="UniProtKB-KW"/>
</dbReference>
<comment type="caution">
    <text evidence="5">Lacks conserved residue(s) required for the propagation of feature annotation.</text>
</comment>
<comment type="caution">
    <text evidence="13">The sequence shown here is derived from an EMBL/GenBank/DDBJ whole genome shotgun (WGS) entry which is preliminary data.</text>
</comment>
<dbReference type="Gene3D" id="2.10.25.10">
    <property type="entry name" value="Laminin"/>
    <property type="match status" value="1"/>
</dbReference>
<keyword evidence="3 6" id="KW-0482">Metalloprotease</keyword>
<evidence type="ECO:0000259" key="12">
    <source>
        <dbReference type="PROSITE" id="PS51864"/>
    </source>
</evidence>
<dbReference type="SUPFAM" id="SSF49899">
    <property type="entry name" value="Concanavalin A-like lectins/glucanases"/>
    <property type="match status" value="2"/>
</dbReference>
<dbReference type="InterPro" id="IPR001506">
    <property type="entry name" value="Peptidase_M12A"/>
</dbReference>
<keyword evidence="8" id="KW-1133">Transmembrane helix</keyword>
<dbReference type="CDD" id="cd03783">
    <property type="entry name" value="MATH_Meprin_Alpha"/>
    <property type="match status" value="1"/>
</dbReference>
<keyword evidence="2 6" id="KW-0862">Zinc</keyword>
<dbReference type="FunFam" id="2.60.210.10:FF:000009">
    <property type="entry name" value="Meprin A subunit"/>
    <property type="match status" value="1"/>
</dbReference>
<dbReference type="Pfam" id="PF22486">
    <property type="entry name" value="MATH_2"/>
    <property type="match status" value="1"/>
</dbReference>
<feature type="binding site" evidence="6">
    <location>
        <position position="159"/>
    </location>
    <ligand>
        <name>Zn(2+)</name>
        <dbReference type="ChEBI" id="CHEBI:29105"/>
        <note>catalytic</note>
    </ligand>
</feature>
<feature type="domain" description="MAM" evidence="10">
    <location>
        <begin position="728"/>
        <end position="807"/>
    </location>
</feature>
<dbReference type="SUPFAM" id="SSF55486">
    <property type="entry name" value="Metalloproteases ('zincins'), catalytic domain"/>
    <property type="match status" value="2"/>
</dbReference>
<keyword evidence="6 7" id="KW-0378">Hydrolase</keyword>
<dbReference type="GO" id="GO:0004222">
    <property type="term" value="F:metalloendopeptidase activity"/>
    <property type="evidence" value="ECO:0007669"/>
    <property type="project" value="UniProtKB-UniRule"/>
</dbReference>
<dbReference type="PROSITE" id="PS50144">
    <property type="entry name" value="MATH"/>
    <property type="match status" value="1"/>
</dbReference>
<keyword evidence="8" id="KW-0812">Transmembrane</keyword>
<evidence type="ECO:0000313" key="13">
    <source>
        <dbReference type="EMBL" id="CAG12999.1"/>
    </source>
</evidence>
<dbReference type="KEGG" id="tng:GSTEN00035505G001"/>
<dbReference type="GO" id="GO:0016020">
    <property type="term" value="C:membrane"/>
    <property type="evidence" value="ECO:0007669"/>
    <property type="project" value="InterPro"/>
</dbReference>
<evidence type="ECO:0000256" key="3">
    <source>
        <dbReference type="ARBA" id="ARBA00023049"/>
    </source>
</evidence>
<dbReference type="SMART" id="SM00061">
    <property type="entry name" value="MATH"/>
    <property type="match status" value="1"/>
</dbReference>
<feature type="active site" evidence="6">
    <location>
        <position position="150"/>
    </location>
</feature>
<dbReference type="PROSITE" id="PS51864">
    <property type="entry name" value="ASTACIN"/>
    <property type="match status" value="2"/>
</dbReference>
<gene>
    <name evidence="13" type="ORF">GSTENG00035505001</name>
</gene>
<dbReference type="PRINTS" id="PR00020">
    <property type="entry name" value="MAMDOMAIN"/>
</dbReference>
<dbReference type="CDD" id="cd06263">
    <property type="entry name" value="MAM"/>
    <property type="match status" value="2"/>
</dbReference>
<dbReference type="CDD" id="cd00054">
    <property type="entry name" value="EGF_CA"/>
    <property type="match status" value="1"/>
</dbReference>
<keyword evidence="1 6" id="KW-0479">Metal-binding</keyword>
<feature type="binding site" evidence="6">
    <location>
        <position position="702"/>
    </location>
    <ligand>
        <name>Zn(2+)</name>
        <dbReference type="ChEBI" id="CHEBI:29105"/>
        <note>catalytic</note>
    </ligand>
</feature>
<reference evidence="13" key="2">
    <citation type="submission" date="2004-02" db="EMBL/GenBank/DDBJ databases">
        <authorList>
            <consortium name="Genoscope"/>
            <consortium name="Whitehead Institute Centre for Genome Research"/>
        </authorList>
    </citation>
    <scope>NUCLEOTIDE SEQUENCE</scope>
</reference>
<comment type="cofactor">
    <cofactor evidence="6 7">
        <name>Zn(2+)</name>
        <dbReference type="ChEBI" id="CHEBI:29105"/>
    </cofactor>
    <text evidence="6 7">Binds 1 zinc ion per subunit.</text>
</comment>
<dbReference type="SUPFAM" id="SSF57196">
    <property type="entry name" value="EGF/Laminin"/>
    <property type="match status" value="1"/>
</dbReference>
<name>Q4RF33_TETNG</name>
<dbReference type="PROSITE" id="PS50026">
    <property type="entry name" value="EGF_3"/>
    <property type="match status" value="1"/>
</dbReference>
<evidence type="ECO:0000256" key="5">
    <source>
        <dbReference type="PROSITE-ProRule" id="PRU00076"/>
    </source>
</evidence>
<feature type="non-terminal residue" evidence="13">
    <location>
        <position position="932"/>
    </location>
</feature>
<evidence type="ECO:0000256" key="6">
    <source>
        <dbReference type="PROSITE-ProRule" id="PRU01211"/>
    </source>
</evidence>
<feature type="domain" description="Peptidase M12A" evidence="12">
    <location>
        <begin position="60"/>
        <end position="277"/>
    </location>
</feature>
<accession>Q4RF33</accession>
<dbReference type="Gene3D" id="2.60.210.10">
    <property type="entry name" value="Apoptosis, Tumor Necrosis Factor Receptor Associated Protein 2, Chain A"/>
    <property type="match status" value="1"/>
</dbReference>
<evidence type="ECO:0000256" key="8">
    <source>
        <dbReference type="SAM" id="Phobius"/>
    </source>
</evidence>
<dbReference type="Gene3D" id="3.40.390.10">
    <property type="entry name" value="Collagenase (Catalytic Domain)"/>
    <property type="match status" value="2"/>
</dbReference>
<feature type="domain" description="MATH" evidence="11">
    <location>
        <begin position="447"/>
        <end position="608"/>
    </location>
</feature>
<organism evidence="13">
    <name type="scientific">Tetraodon nigroviridis</name>
    <name type="common">Spotted green pufferfish</name>
    <name type="synonym">Chelonodon nigroviridis</name>
    <dbReference type="NCBI Taxonomy" id="99883"/>
    <lineage>
        <taxon>Eukaryota</taxon>
        <taxon>Metazoa</taxon>
        <taxon>Chordata</taxon>
        <taxon>Craniata</taxon>
        <taxon>Vertebrata</taxon>
        <taxon>Euteleostomi</taxon>
        <taxon>Actinopterygii</taxon>
        <taxon>Neopterygii</taxon>
        <taxon>Teleostei</taxon>
        <taxon>Neoteleostei</taxon>
        <taxon>Acanthomorphata</taxon>
        <taxon>Eupercaria</taxon>
        <taxon>Tetraodontiformes</taxon>
        <taxon>Tetradontoidea</taxon>
        <taxon>Tetraodontidae</taxon>
        <taxon>Tetraodon</taxon>
    </lineage>
</organism>
<dbReference type="SMART" id="SM00235">
    <property type="entry name" value="ZnMc"/>
    <property type="match status" value="2"/>
</dbReference>
<keyword evidence="6 7" id="KW-0645">Protease</keyword>
<dbReference type="EC" id="3.4.24.-" evidence="7"/>
<feature type="active site" evidence="6">
    <location>
        <position position="699"/>
    </location>
</feature>
<dbReference type="Pfam" id="PF01400">
    <property type="entry name" value="Astacin"/>
    <property type="match status" value="3"/>
</dbReference>
<feature type="binding site" evidence="6">
    <location>
        <position position="149"/>
    </location>
    <ligand>
        <name>Zn(2+)</name>
        <dbReference type="ChEBI" id="CHEBI:29105"/>
        <note>catalytic</note>
    </ligand>
</feature>
<dbReference type="InterPro" id="IPR013320">
    <property type="entry name" value="ConA-like_dom_sf"/>
</dbReference>
<dbReference type="OrthoDB" id="291007at2759"/>
<evidence type="ECO:0000259" key="10">
    <source>
        <dbReference type="PROSITE" id="PS50060"/>
    </source>
</evidence>
<evidence type="ECO:0000259" key="11">
    <source>
        <dbReference type="PROSITE" id="PS50144"/>
    </source>
</evidence>
<evidence type="ECO:0000259" key="9">
    <source>
        <dbReference type="PROSITE" id="PS50026"/>
    </source>
</evidence>
<evidence type="ECO:0000256" key="4">
    <source>
        <dbReference type="ARBA" id="ARBA00023157"/>
    </source>
</evidence>
<feature type="binding site" evidence="6">
    <location>
        <position position="698"/>
    </location>
    <ligand>
        <name>Zn(2+)</name>
        <dbReference type="ChEBI" id="CHEBI:29105"/>
        <note>catalytic</note>
    </ligand>
</feature>
<evidence type="ECO:0000256" key="7">
    <source>
        <dbReference type="RuleBase" id="RU361183"/>
    </source>
</evidence>
<keyword evidence="8" id="KW-0472">Membrane</keyword>
<evidence type="ECO:0000256" key="1">
    <source>
        <dbReference type="ARBA" id="ARBA00022723"/>
    </source>
</evidence>
<dbReference type="SUPFAM" id="SSF49599">
    <property type="entry name" value="TRAF domain-like"/>
    <property type="match status" value="1"/>
</dbReference>
<dbReference type="MEROPS" id="M12.002"/>
<dbReference type="PROSITE" id="PS00740">
    <property type="entry name" value="MAM_1"/>
    <property type="match status" value="2"/>
</dbReference>
<keyword evidence="4" id="KW-1015">Disulfide bond</keyword>
<reference evidence="13" key="1">
    <citation type="journal article" date="2004" name="Nature">
        <title>Genome duplication in the teleost fish Tetraodon nigroviridis reveals the early vertebrate proto-karyotype.</title>
        <authorList>
            <person name="Jaillon O."/>
            <person name="Aury J.-M."/>
            <person name="Brunet F."/>
            <person name="Petit J.-L."/>
            <person name="Stange-Thomann N."/>
            <person name="Mauceli E."/>
            <person name="Bouneau L."/>
            <person name="Fischer C."/>
            <person name="Ozouf-Costaz C."/>
            <person name="Bernot A."/>
            <person name="Nicaud S."/>
            <person name="Jaffe D."/>
            <person name="Fisher S."/>
            <person name="Lutfalla G."/>
            <person name="Dossat C."/>
            <person name="Segurens B."/>
            <person name="Dasilva C."/>
            <person name="Salanoubat M."/>
            <person name="Levy M."/>
            <person name="Boudet N."/>
            <person name="Castellano S."/>
            <person name="Anthouard V."/>
            <person name="Jubin C."/>
            <person name="Castelli V."/>
            <person name="Katinka M."/>
            <person name="Vacherie B."/>
            <person name="Biemont C."/>
            <person name="Skalli Z."/>
            <person name="Cattolico L."/>
            <person name="Poulain J."/>
            <person name="De Berardinis V."/>
            <person name="Cruaud C."/>
            <person name="Duprat S."/>
            <person name="Brottier P."/>
            <person name="Coutanceau J.-P."/>
            <person name="Gouzy J."/>
            <person name="Parra G."/>
            <person name="Lardier G."/>
            <person name="Chapple C."/>
            <person name="McKernan K.J."/>
            <person name="McEwan P."/>
            <person name="Bosak S."/>
            <person name="Kellis M."/>
            <person name="Volff J.-N."/>
            <person name="Guigo R."/>
            <person name="Zody M.C."/>
            <person name="Mesirov J."/>
            <person name="Lindblad-Toh K."/>
            <person name="Birren B."/>
            <person name="Nusbaum C."/>
            <person name="Kahn D."/>
            <person name="Robinson-Rechavi M."/>
            <person name="Laudet V."/>
            <person name="Schachter V."/>
            <person name="Quetier F."/>
            <person name="Saurin W."/>
            <person name="Scarpelli C."/>
            <person name="Wincker P."/>
            <person name="Lander E.S."/>
            <person name="Weissenbach J."/>
            <person name="Roest Crollius H."/>
        </authorList>
    </citation>
    <scope>NUCLEOTIDE SEQUENCE [LARGE SCALE GENOMIC DNA]</scope>
</reference>
<keyword evidence="7" id="KW-0732">Signal</keyword>
<dbReference type="InterPro" id="IPR006026">
    <property type="entry name" value="Peptidase_Metallo"/>
</dbReference>
<feature type="binding site" evidence="6">
    <location>
        <position position="708"/>
    </location>
    <ligand>
        <name>Zn(2+)</name>
        <dbReference type="ChEBI" id="CHEBI:29105"/>
        <note>catalytic</note>
    </ligand>
</feature>
<evidence type="ECO:0000256" key="2">
    <source>
        <dbReference type="ARBA" id="ARBA00022833"/>
    </source>
</evidence>
<dbReference type="PROSITE" id="PS50060">
    <property type="entry name" value="MAM_2"/>
    <property type="match status" value="2"/>
</dbReference>
<dbReference type="GO" id="GO:0008270">
    <property type="term" value="F:zinc ion binding"/>
    <property type="evidence" value="ECO:0007669"/>
    <property type="project" value="UniProtKB-UniRule"/>
</dbReference>
<dbReference type="Gene3D" id="2.60.120.200">
    <property type="match status" value="1"/>
</dbReference>
<sequence>MVRRALLLLVIAALAASHAIPVLPEVYEVFENGEDENPILNLGSNANLFEGDIVIPKGRNALLDQKYRWKFPIPYILGDDLDLNAKGCVHQAFEMYRLKSCIDFKPYEGEKTFIKFEKRDGCFSSVGDQQTGQILSLGPGCDHKAVIEHELLHAVGFYHEQSRTDRDDYVDIWLDQVLPGIYLCKVIPYICEKITWTFQCDRTWAQLQQVQRRLHHRPKHAVRLRVHSMHYRPFSFNKNDSIPTITTKIPEFYNIIGQYLDFSEMDTLRLNRMYNCSGPLTLLDQCTFEKASICGMIQTSSDDADWVHRKSIVGSEDHTLLGRCKDAGYFMHFNTMAGKPQESALLESRILYPKRKLQCLQFFYKMTGSLKDKLVIWVKMDDGTGTVRKMKKIHTFNADADHTWKIAHVPMEVGVKFRYAFQAVRGDPSASAGGIYIDDISLSETRCPNAVWRIQNFSKIMETATRHTVLHSPRFYSPEGYGYGVRLVPLSNYTDYTGNYTGLYFHLASGENDAVLQWPAINRQATLVVMDQDPDIKLRMSTARSLTTDMRTSDGKLLWDDPSKVGTYDPSCDCHRGVSWGWRNFVKHFDLRRRNYLKNDDLIIFIDFEGDDADAGELRDDIPELNKGLEYLFEGDIVGKAFEEYRLRSCVDFKPYEGESSYISFTKQSGCWSYVGDDGVGQDLSIGAGCDTKAIVEHELLHALGFYHEQSRSDRDDYVKIWWDQIEEDSGYYMKFDTSSGPAGNSALLESRILYPEREEQCLQFFYKMNGAPGDKLVIWVRTDDGTGNTNSVRKIHTITGDGDAAWKNSSCHSQDLTHLIKTGVPIKPAEPSNGVTARRPVRVMDAKQEAPKRREARAASPCHPNPCVNGGVCVERGGEASCRCASAQTSYFTGKMCENTKMDGSVQGALIGGTVGILLLTLTIFTVIKKA</sequence>
<dbReference type="PANTHER" id="PTHR10127:SF828">
    <property type="entry name" value="METALLOENDOPEPTIDASE"/>
    <property type="match status" value="1"/>
</dbReference>
<dbReference type="EMBL" id="CAAE01015120">
    <property type="protein sequence ID" value="CAG12999.1"/>
    <property type="molecule type" value="Genomic_DNA"/>
</dbReference>
<feature type="domain" description="MAM" evidence="10">
    <location>
        <begin position="284"/>
        <end position="449"/>
    </location>
</feature>
<feature type="signal peptide" evidence="7">
    <location>
        <begin position="1"/>
        <end position="19"/>
    </location>
</feature>
<feature type="domain" description="EGF-like" evidence="9">
    <location>
        <begin position="859"/>
        <end position="899"/>
    </location>
</feature>
<dbReference type="InterPro" id="IPR000998">
    <property type="entry name" value="MAM_dom"/>
</dbReference>
<dbReference type="InterPro" id="IPR024079">
    <property type="entry name" value="MetalloPept_cat_dom_sf"/>
</dbReference>
<feature type="chain" id="PRO_5005143393" description="Metalloendopeptidase" evidence="7">
    <location>
        <begin position="20"/>
        <end position="932"/>
    </location>
</feature>
<keyword evidence="5" id="KW-0245">EGF-like domain</keyword>
<dbReference type="PRINTS" id="PR00480">
    <property type="entry name" value="ASTACIN"/>
</dbReference>
<dbReference type="InterPro" id="IPR008974">
    <property type="entry name" value="TRAF-like"/>
</dbReference>
<dbReference type="SMART" id="SM00137">
    <property type="entry name" value="MAM"/>
    <property type="match status" value="1"/>
</dbReference>
<dbReference type="PANTHER" id="PTHR10127">
    <property type="entry name" value="DISCOIDIN, CUB, EGF, LAMININ , AND ZINC METALLOPROTEASE DOMAIN CONTAINING"/>
    <property type="match status" value="1"/>
</dbReference>
<dbReference type="InterPro" id="IPR000742">
    <property type="entry name" value="EGF"/>
</dbReference>
<dbReference type="InterPro" id="IPR002083">
    <property type="entry name" value="MATH/TRAF_dom"/>
</dbReference>
<feature type="binding site" evidence="6">
    <location>
        <position position="153"/>
    </location>
    <ligand>
        <name>Zn(2+)</name>
        <dbReference type="ChEBI" id="CHEBI:29105"/>
        <note>catalytic</note>
    </ligand>
</feature>
<feature type="domain" description="Peptidase M12A" evidence="12">
    <location>
        <begin position="584"/>
        <end position="730"/>
    </location>
</feature>
<proteinExistence type="predicted"/>
<dbReference type="FunFam" id="2.60.120.200:FF:000037">
    <property type="entry name" value="Meprin A subunit"/>
    <property type="match status" value="1"/>
</dbReference>